<proteinExistence type="predicted"/>
<dbReference type="InterPro" id="IPR002656">
    <property type="entry name" value="Acyl_transf_3_dom"/>
</dbReference>
<evidence type="ECO:0000256" key="1">
    <source>
        <dbReference type="SAM" id="Phobius"/>
    </source>
</evidence>
<dbReference type="GO" id="GO:0016747">
    <property type="term" value="F:acyltransferase activity, transferring groups other than amino-acyl groups"/>
    <property type="evidence" value="ECO:0007669"/>
    <property type="project" value="InterPro"/>
</dbReference>
<evidence type="ECO:0000313" key="3">
    <source>
        <dbReference type="EMBL" id="RII40168.1"/>
    </source>
</evidence>
<dbReference type="OrthoDB" id="9796461at2"/>
<comment type="caution">
    <text evidence="3">The sequence shown here is derived from an EMBL/GenBank/DDBJ whole genome shotgun (WGS) entry which is preliminary data.</text>
</comment>
<dbReference type="Pfam" id="PF01757">
    <property type="entry name" value="Acyl_transf_3"/>
    <property type="match status" value="1"/>
</dbReference>
<keyword evidence="3" id="KW-0012">Acyltransferase</keyword>
<dbReference type="GO" id="GO:0000271">
    <property type="term" value="P:polysaccharide biosynthetic process"/>
    <property type="evidence" value="ECO:0007669"/>
    <property type="project" value="TreeGrafter"/>
</dbReference>
<dbReference type="InterPro" id="IPR050879">
    <property type="entry name" value="Acyltransferase_3"/>
</dbReference>
<dbReference type="AlphaFoldDB" id="A0A399J429"/>
<dbReference type="PANTHER" id="PTHR23028">
    <property type="entry name" value="ACETYLTRANSFERASE"/>
    <property type="match status" value="1"/>
</dbReference>
<keyword evidence="4" id="KW-1185">Reference proteome</keyword>
<protein>
    <submittedName>
        <fullName evidence="3">Acyltransferase</fullName>
    </submittedName>
</protein>
<feature type="transmembrane region" description="Helical" evidence="1">
    <location>
        <begin position="221"/>
        <end position="238"/>
    </location>
</feature>
<feature type="transmembrane region" description="Helical" evidence="1">
    <location>
        <begin position="273"/>
        <end position="293"/>
    </location>
</feature>
<organism evidence="3 4">
    <name type="scientific">Pseudooceanicola sediminis</name>
    <dbReference type="NCBI Taxonomy" id="2211117"/>
    <lineage>
        <taxon>Bacteria</taxon>
        <taxon>Pseudomonadati</taxon>
        <taxon>Pseudomonadota</taxon>
        <taxon>Alphaproteobacteria</taxon>
        <taxon>Rhodobacterales</taxon>
        <taxon>Paracoccaceae</taxon>
        <taxon>Pseudooceanicola</taxon>
    </lineage>
</organism>
<keyword evidence="1" id="KW-0812">Transmembrane</keyword>
<gene>
    <name evidence="3" type="ORF">DL237_02250</name>
</gene>
<feature type="domain" description="Acyltransferase 3" evidence="2">
    <location>
        <begin position="6"/>
        <end position="318"/>
    </location>
</feature>
<sequence>MKRHLAGLQVLRGLAATGVVVHHASSWLARQNPTLTRVEDLDLGTRGVELFFVLSGFIIYFIHAADEKGPVSLQNYALKRFVRIFPITFMVVSLWFAFLVVLNAVGVTNETHSVLTWLSSALIIPAVERPLPVVIWTLRHELFFYLVFACFFFSSRAFYVLLAIWALSCLAFTVRQSPDYSGVATLKYVLAGNLNLLFPMGVGVAALYLRAKGMRDTTGAFAVSVVALIVAPIVLFNLPGLSSAARTLIYGAVSACAIFAASGTPRRFPGLELIGDASFSIYLVHLLSFHFSVRLASPFVPNHPWIALLIMVTLGVAAGVGTYLCLEKPLLAAVTRWTRPFRAVRPA</sequence>
<dbReference type="Proteomes" id="UP000265848">
    <property type="component" value="Unassembled WGS sequence"/>
</dbReference>
<dbReference type="GO" id="GO:0016020">
    <property type="term" value="C:membrane"/>
    <property type="evidence" value="ECO:0007669"/>
    <property type="project" value="TreeGrafter"/>
</dbReference>
<dbReference type="PANTHER" id="PTHR23028:SF131">
    <property type="entry name" value="BLR2367 PROTEIN"/>
    <property type="match status" value="1"/>
</dbReference>
<reference evidence="3 4" key="1">
    <citation type="submission" date="2018-08" db="EMBL/GenBank/DDBJ databases">
        <title>Pseudooceanicola sediminis CY03 in the family Rhodobacteracea.</title>
        <authorList>
            <person name="Zhang Y.-J."/>
        </authorList>
    </citation>
    <scope>NUCLEOTIDE SEQUENCE [LARGE SCALE GENOMIC DNA]</scope>
    <source>
        <strain evidence="3 4">CY03</strain>
    </source>
</reference>
<feature type="transmembrane region" description="Helical" evidence="1">
    <location>
        <begin position="244"/>
        <end position="261"/>
    </location>
</feature>
<feature type="transmembrane region" description="Helical" evidence="1">
    <location>
        <begin position="48"/>
        <end position="65"/>
    </location>
</feature>
<dbReference type="RefSeq" id="WP_119397407.1">
    <property type="nucleotide sequence ID" value="NZ_QWJJ01000002.1"/>
</dbReference>
<feature type="transmembrane region" description="Helical" evidence="1">
    <location>
        <begin position="85"/>
        <end position="108"/>
    </location>
</feature>
<feature type="transmembrane region" description="Helical" evidence="1">
    <location>
        <begin position="305"/>
        <end position="326"/>
    </location>
</feature>
<keyword evidence="3" id="KW-0808">Transferase</keyword>
<evidence type="ECO:0000259" key="2">
    <source>
        <dbReference type="Pfam" id="PF01757"/>
    </source>
</evidence>
<feature type="transmembrane region" description="Helical" evidence="1">
    <location>
        <begin position="143"/>
        <end position="168"/>
    </location>
</feature>
<feature type="transmembrane region" description="Helical" evidence="1">
    <location>
        <begin position="188"/>
        <end position="209"/>
    </location>
</feature>
<name>A0A399J429_9RHOB</name>
<keyword evidence="1" id="KW-1133">Transmembrane helix</keyword>
<evidence type="ECO:0000313" key="4">
    <source>
        <dbReference type="Proteomes" id="UP000265848"/>
    </source>
</evidence>
<keyword evidence="1" id="KW-0472">Membrane</keyword>
<accession>A0A399J429</accession>
<dbReference type="EMBL" id="QWJJ01000002">
    <property type="protein sequence ID" value="RII40168.1"/>
    <property type="molecule type" value="Genomic_DNA"/>
</dbReference>